<organism evidence="10 11">
    <name type="scientific">Menidia menidia</name>
    <name type="common">Atlantic silverside</name>
    <dbReference type="NCBI Taxonomy" id="238744"/>
    <lineage>
        <taxon>Eukaryota</taxon>
        <taxon>Metazoa</taxon>
        <taxon>Chordata</taxon>
        <taxon>Craniata</taxon>
        <taxon>Vertebrata</taxon>
        <taxon>Euteleostomi</taxon>
        <taxon>Actinopterygii</taxon>
        <taxon>Neopterygii</taxon>
        <taxon>Teleostei</taxon>
        <taxon>Neoteleostei</taxon>
        <taxon>Acanthomorphata</taxon>
        <taxon>Ovalentaria</taxon>
        <taxon>Atherinomorphae</taxon>
        <taxon>Atheriniformes</taxon>
        <taxon>Atherinopsidae</taxon>
        <taxon>Menidiinae</taxon>
        <taxon>Menidia</taxon>
    </lineage>
</organism>
<evidence type="ECO:0000313" key="10">
    <source>
        <dbReference type="EMBL" id="CAG5950751.1"/>
    </source>
</evidence>
<keyword evidence="7" id="KW-0238">DNA-binding</keyword>
<keyword evidence="4" id="KW-0548">Nucleotidyltransferase</keyword>
<sequence length="313" mass="35410">MKVFTSNFLPAKSLAIPSPVDYRRQCKTFSSTSIQWLESKAQNGGIDIQHAINGGGSENSAAHSTLERERALQFVYSIDLHVMWEHEWAEMKTLHSASTPLSPQEALYGGRTCPLRMRCTAGDCETVHYVNFTSLYPYVNCSFPYPLGQPKIIYKDFDDPRNYYGFIRAIVYPPRALYLPVLPHKTSAGKLAFTLCRACTEINNQEGSCSHSDQERALTGVWVSVEFVKALSLGYRVAEIPEVWHFEKQSSTIFKGYPADATDEESRLNYIEDYRVNQGIRLNPDKIEVNPAKRQLLAQRNDLAQTTIVSKPN</sequence>
<dbReference type="GO" id="GO:0003887">
    <property type="term" value="F:DNA-directed DNA polymerase activity"/>
    <property type="evidence" value="ECO:0007669"/>
    <property type="project" value="UniProtKB-KW"/>
</dbReference>
<dbReference type="PANTHER" id="PTHR33568:SF3">
    <property type="entry name" value="DNA-DIRECTED DNA POLYMERASE"/>
    <property type="match status" value="1"/>
</dbReference>
<dbReference type="SUPFAM" id="SSF56672">
    <property type="entry name" value="DNA/RNA polymerases"/>
    <property type="match status" value="1"/>
</dbReference>
<evidence type="ECO:0000256" key="3">
    <source>
        <dbReference type="ARBA" id="ARBA00022679"/>
    </source>
</evidence>
<reference evidence="10" key="1">
    <citation type="submission" date="2021-05" db="EMBL/GenBank/DDBJ databases">
        <authorList>
            <person name="Tigano A."/>
        </authorList>
    </citation>
    <scope>NUCLEOTIDE SEQUENCE</scope>
</reference>
<evidence type="ECO:0000256" key="4">
    <source>
        <dbReference type="ARBA" id="ARBA00022695"/>
    </source>
</evidence>
<keyword evidence="3" id="KW-0808">Transferase</keyword>
<accession>A0A8S4BC65</accession>
<dbReference type="GO" id="GO:0003677">
    <property type="term" value="F:DNA binding"/>
    <property type="evidence" value="ECO:0007669"/>
    <property type="project" value="UniProtKB-KW"/>
</dbReference>
<comment type="similarity">
    <text evidence="1">Belongs to the DNA polymerase type-B family.</text>
</comment>
<name>A0A8S4BC65_9TELE</name>
<evidence type="ECO:0000256" key="8">
    <source>
        <dbReference type="ARBA" id="ARBA00049244"/>
    </source>
</evidence>
<dbReference type="Pfam" id="PF03175">
    <property type="entry name" value="DNA_pol_B_2"/>
    <property type="match status" value="1"/>
</dbReference>
<dbReference type="EMBL" id="CAJRST010018890">
    <property type="protein sequence ID" value="CAG5950751.1"/>
    <property type="molecule type" value="Genomic_DNA"/>
</dbReference>
<evidence type="ECO:0000256" key="1">
    <source>
        <dbReference type="ARBA" id="ARBA00005755"/>
    </source>
</evidence>
<dbReference type="Proteomes" id="UP000677803">
    <property type="component" value="Unassembled WGS sequence"/>
</dbReference>
<evidence type="ECO:0000259" key="9">
    <source>
        <dbReference type="Pfam" id="PF03175"/>
    </source>
</evidence>
<dbReference type="InterPro" id="IPR004868">
    <property type="entry name" value="DNA-dir_DNA_pol_B_mt/vir"/>
</dbReference>
<evidence type="ECO:0000256" key="5">
    <source>
        <dbReference type="ARBA" id="ARBA00022705"/>
    </source>
</evidence>
<evidence type="ECO:0000256" key="7">
    <source>
        <dbReference type="ARBA" id="ARBA00023125"/>
    </source>
</evidence>
<dbReference type="AlphaFoldDB" id="A0A8S4BC65"/>
<comment type="caution">
    <text evidence="10">The sequence shown here is derived from an EMBL/GenBank/DDBJ whole genome shotgun (WGS) entry which is preliminary data.</text>
</comment>
<keyword evidence="5" id="KW-0235">DNA replication</keyword>
<gene>
    <name evidence="10" type="ORF">MMEN_LOCUS14329</name>
</gene>
<proteinExistence type="inferred from homology"/>
<dbReference type="OrthoDB" id="8962756at2759"/>
<evidence type="ECO:0000256" key="2">
    <source>
        <dbReference type="ARBA" id="ARBA00012417"/>
    </source>
</evidence>
<keyword evidence="6" id="KW-0239">DNA-directed DNA polymerase</keyword>
<feature type="domain" description="DNA-directed DNA polymerase family B mitochondria/virus" evidence="9">
    <location>
        <begin position="105"/>
        <end position="257"/>
    </location>
</feature>
<dbReference type="InterPro" id="IPR043502">
    <property type="entry name" value="DNA/RNA_pol_sf"/>
</dbReference>
<evidence type="ECO:0000313" key="11">
    <source>
        <dbReference type="Proteomes" id="UP000677803"/>
    </source>
</evidence>
<dbReference type="GO" id="GO:0000166">
    <property type="term" value="F:nucleotide binding"/>
    <property type="evidence" value="ECO:0007669"/>
    <property type="project" value="InterPro"/>
</dbReference>
<protein>
    <recommendedName>
        <fullName evidence="2">DNA-directed DNA polymerase</fullName>
        <ecNumber evidence="2">2.7.7.7</ecNumber>
    </recommendedName>
</protein>
<evidence type="ECO:0000256" key="6">
    <source>
        <dbReference type="ARBA" id="ARBA00022932"/>
    </source>
</evidence>
<dbReference type="PANTHER" id="PTHR33568">
    <property type="entry name" value="DNA POLYMERASE"/>
    <property type="match status" value="1"/>
</dbReference>
<comment type="catalytic activity">
    <reaction evidence="8">
        <text>DNA(n) + a 2'-deoxyribonucleoside 5'-triphosphate = DNA(n+1) + diphosphate</text>
        <dbReference type="Rhea" id="RHEA:22508"/>
        <dbReference type="Rhea" id="RHEA-COMP:17339"/>
        <dbReference type="Rhea" id="RHEA-COMP:17340"/>
        <dbReference type="ChEBI" id="CHEBI:33019"/>
        <dbReference type="ChEBI" id="CHEBI:61560"/>
        <dbReference type="ChEBI" id="CHEBI:173112"/>
        <dbReference type="EC" id="2.7.7.7"/>
    </reaction>
</comment>
<keyword evidence="11" id="KW-1185">Reference proteome</keyword>
<dbReference type="GO" id="GO:0006260">
    <property type="term" value="P:DNA replication"/>
    <property type="evidence" value="ECO:0007669"/>
    <property type="project" value="UniProtKB-KW"/>
</dbReference>
<dbReference type="EC" id="2.7.7.7" evidence="2"/>